<dbReference type="PRINTS" id="PR00035">
    <property type="entry name" value="HTHGNTR"/>
</dbReference>
<comment type="caution">
    <text evidence="7">The sequence shown here is derived from an EMBL/GenBank/DDBJ whole genome shotgun (WGS) entry which is preliminary data.</text>
</comment>
<dbReference type="InterPro" id="IPR036390">
    <property type="entry name" value="WH_DNA-bd_sf"/>
</dbReference>
<dbReference type="CDD" id="cd07377">
    <property type="entry name" value="WHTH_GntR"/>
    <property type="match status" value="1"/>
</dbReference>
<dbReference type="Gene3D" id="1.10.10.10">
    <property type="entry name" value="Winged helix-like DNA-binding domain superfamily/Winged helix DNA-binding domain"/>
    <property type="match status" value="1"/>
</dbReference>
<evidence type="ECO:0000256" key="3">
    <source>
        <dbReference type="ARBA" id="ARBA00023015"/>
    </source>
</evidence>
<evidence type="ECO:0000313" key="7">
    <source>
        <dbReference type="EMBL" id="MBB5335839.1"/>
    </source>
</evidence>
<keyword evidence="2" id="KW-0663">Pyridoxal phosphate</keyword>
<keyword evidence="4" id="KW-0238">DNA-binding</keyword>
<dbReference type="InterPro" id="IPR000524">
    <property type="entry name" value="Tscrpt_reg_HTH_GntR"/>
</dbReference>
<dbReference type="Pfam" id="PF00155">
    <property type="entry name" value="Aminotran_1_2"/>
    <property type="match status" value="1"/>
</dbReference>
<evidence type="ECO:0000256" key="5">
    <source>
        <dbReference type="ARBA" id="ARBA00023163"/>
    </source>
</evidence>
<keyword evidence="8" id="KW-1185">Reference proteome</keyword>
<dbReference type="SUPFAM" id="SSF53383">
    <property type="entry name" value="PLP-dependent transferases"/>
    <property type="match status" value="1"/>
</dbReference>
<dbReference type="Gene3D" id="3.40.640.10">
    <property type="entry name" value="Type I PLP-dependent aspartate aminotransferase-like (Major domain)"/>
    <property type="match status" value="1"/>
</dbReference>
<evidence type="ECO:0000259" key="6">
    <source>
        <dbReference type="PROSITE" id="PS50949"/>
    </source>
</evidence>
<comment type="similarity">
    <text evidence="1">In the C-terminal section; belongs to the class-I pyridoxal-phosphate-dependent aminotransferase family.</text>
</comment>
<dbReference type="SUPFAM" id="SSF46785">
    <property type="entry name" value="Winged helix' DNA-binding domain"/>
    <property type="match status" value="1"/>
</dbReference>
<dbReference type="GO" id="GO:0003700">
    <property type="term" value="F:DNA-binding transcription factor activity"/>
    <property type="evidence" value="ECO:0007669"/>
    <property type="project" value="InterPro"/>
</dbReference>
<feature type="domain" description="HTH gntR-type" evidence="6">
    <location>
        <begin position="21"/>
        <end position="89"/>
    </location>
</feature>
<evidence type="ECO:0000256" key="1">
    <source>
        <dbReference type="ARBA" id="ARBA00005384"/>
    </source>
</evidence>
<dbReference type="InterPro" id="IPR015424">
    <property type="entry name" value="PyrdxlP-dep_Trfase"/>
</dbReference>
<dbReference type="Gene3D" id="3.90.1150.10">
    <property type="entry name" value="Aspartate Aminotransferase, domain 1"/>
    <property type="match status" value="1"/>
</dbReference>
<dbReference type="InterPro" id="IPR015422">
    <property type="entry name" value="PyrdxlP-dep_Trfase_small"/>
</dbReference>
<reference evidence="7 8" key="1">
    <citation type="submission" date="2020-08" db="EMBL/GenBank/DDBJ databases">
        <title>Genomic Encyclopedia of Type Strains, Phase IV (KMG-IV): sequencing the most valuable type-strain genomes for metagenomic binning, comparative biology and taxonomic classification.</title>
        <authorList>
            <person name="Goeker M."/>
        </authorList>
    </citation>
    <scope>NUCLEOTIDE SEQUENCE [LARGE SCALE GENOMIC DNA]</scope>
    <source>
        <strain evidence="7 8">DSM 24661</strain>
    </source>
</reference>
<dbReference type="GO" id="GO:0003677">
    <property type="term" value="F:DNA binding"/>
    <property type="evidence" value="ECO:0007669"/>
    <property type="project" value="UniProtKB-KW"/>
</dbReference>
<dbReference type="SMART" id="SM00345">
    <property type="entry name" value="HTH_GNTR"/>
    <property type="match status" value="1"/>
</dbReference>
<dbReference type="InterPro" id="IPR015421">
    <property type="entry name" value="PyrdxlP-dep_Trfase_major"/>
</dbReference>
<evidence type="ECO:0000256" key="4">
    <source>
        <dbReference type="ARBA" id="ARBA00023125"/>
    </source>
</evidence>
<sequence length="492" mass="55731">MNSKNKLDLPVSWKAKEYTIKPLYQQIVDFVCQKIACGEWSIGTKLPPQRKLAEIFGVNRSTVVTAMEELASYGIIKSYGRLGTKVEANTWSVMLTSSLDWGKYINSGAFKANNHIIQEINRLEFKPNILRLGTGEIAPDLFPYKMWDKVLSKISKKHIKFGYLETLGSIQLRQALADHLHKQGMKNITADNILITSGSLQGLQLISVGLMQEKAAVYMEMPTYLKSLEVFQSAGMKLQGIGLDKQGIKYWQIPSTVKDINEKKFPILYTIPTNHNPTGINMSLSRRQELIKFCQERQLPIIEDAAYQELNFKKVMLPSLKSLDRNDLVIYLGTASKTLAPGLRVGWLVATEAIVQRLGDIKMQMDYGTSSISQLILAEFINSGLYEKHLSNLCVELQKRCNNALAFIKKLFGDIAVWNKPQGGFYIWLTFNKYIPIEKLFFMAVQNNILIAPGDVYDFKPNNSLRISYAYLNCEEFGIAITKLAKIIMKLL</sequence>
<dbReference type="CDD" id="cd00609">
    <property type="entry name" value="AAT_like"/>
    <property type="match status" value="1"/>
</dbReference>
<dbReference type="PANTHER" id="PTHR46577:SF2">
    <property type="entry name" value="TRANSCRIPTIONAL REGULATORY PROTEIN"/>
    <property type="match status" value="1"/>
</dbReference>
<dbReference type="Proteomes" id="UP000559117">
    <property type="component" value="Unassembled WGS sequence"/>
</dbReference>
<dbReference type="InterPro" id="IPR004839">
    <property type="entry name" value="Aminotransferase_I/II_large"/>
</dbReference>
<organism evidence="7 8">
    <name type="scientific">Pectinatus brassicae</name>
    <dbReference type="NCBI Taxonomy" id="862415"/>
    <lineage>
        <taxon>Bacteria</taxon>
        <taxon>Bacillati</taxon>
        <taxon>Bacillota</taxon>
        <taxon>Negativicutes</taxon>
        <taxon>Selenomonadales</taxon>
        <taxon>Selenomonadaceae</taxon>
        <taxon>Pectinatus</taxon>
    </lineage>
</organism>
<dbReference type="PANTHER" id="PTHR46577">
    <property type="entry name" value="HTH-TYPE TRANSCRIPTIONAL REGULATORY PROTEIN GABR"/>
    <property type="match status" value="1"/>
</dbReference>
<evidence type="ECO:0000313" key="8">
    <source>
        <dbReference type="Proteomes" id="UP000559117"/>
    </source>
</evidence>
<keyword evidence="5" id="KW-0804">Transcription</keyword>
<dbReference type="GO" id="GO:0003824">
    <property type="term" value="F:catalytic activity"/>
    <property type="evidence" value="ECO:0007669"/>
    <property type="project" value="UniProtKB-ARBA"/>
</dbReference>
<dbReference type="GO" id="GO:0030170">
    <property type="term" value="F:pyridoxal phosphate binding"/>
    <property type="evidence" value="ECO:0007669"/>
    <property type="project" value="InterPro"/>
</dbReference>
<dbReference type="RefSeq" id="WP_183860211.1">
    <property type="nucleotide sequence ID" value="NZ_JACHFH010000009.1"/>
</dbReference>
<protein>
    <submittedName>
        <fullName evidence="7">GntR family transcriptional regulator of abcA and norABC</fullName>
    </submittedName>
</protein>
<dbReference type="InterPro" id="IPR051446">
    <property type="entry name" value="HTH_trans_reg/aminotransferase"/>
</dbReference>
<accession>A0A840UFR5</accession>
<dbReference type="InterPro" id="IPR036388">
    <property type="entry name" value="WH-like_DNA-bd_sf"/>
</dbReference>
<dbReference type="PROSITE" id="PS50949">
    <property type="entry name" value="HTH_GNTR"/>
    <property type="match status" value="1"/>
</dbReference>
<evidence type="ECO:0000256" key="2">
    <source>
        <dbReference type="ARBA" id="ARBA00022898"/>
    </source>
</evidence>
<proteinExistence type="inferred from homology"/>
<gene>
    <name evidence="7" type="ORF">HNR32_000973</name>
</gene>
<dbReference type="EMBL" id="JACHFH010000009">
    <property type="protein sequence ID" value="MBB5335839.1"/>
    <property type="molecule type" value="Genomic_DNA"/>
</dbReference>
<name>A0A840UFR5_9FIRM</name>
<dbReference type="Pfam" id="PF00392">
    <property type="entry name" value="GntR"/>
    <property type="match status" value="1"/>
</dbReference>
<keyword evidence="3" id="KW-0805">Transcription regulation</keyword>
<dbReference type="AlphaFoldDB" id="A0A840UFR5"/>